<dbReference type="GeneID" id="95391899"/>
<reference evidence="2 3" key="1">
    <citation type="submission" date="2020-08" db="EMBL/GenBank/DDBJ databases">
        <title>Sequencing the genomes of 1000 actinobacteria strains.</title>
        <authorList>
            <person name="Klenk H.-P."/>
        </authorList>
    </citation>
    <scope>NUCLEOTIDE SEQUENCE [LARGE SCALE GENOMIC DNA]</scope>
    <source>
        <strain evidence="2 3">DSM 44320</strain>
    </source>
</reference>
<evidence type="ECO:0000256" key="1">
    <source>
        <dbReference type="SAM" id="Phobius"/>
    </source>
</evidence>
<proteinExistence type="predicted"/>
<dbReference type="AlphaFoldDB" id="A0A7W5V3A9"/>
<comment type="caution">
    <text evidence="2">The sequence shown here is derived from an EMBL/GenBank/DDBJ whole genome shotgun (WGS) entry which is preliminary data.</text>
</comment>
<keyword evidence="1" id="KW-0472">Membrane</keyword>
<feature type="transmembrane region" description="Helical" evidence="1">
    <location>
        <begin position="50"/>
        <end position="71"/>
    </location>
</feature>
<organism evidence="2 3">
    <name type="scientific">Nonomuraea dietziae</name>
    <dbReference type="NCBI Taxonomy" id="65515"/>
    <lineage>
        <taxon>Bacteria</taxon>
        <taxon>Bacillati</taxon>
        <taxon>Actinomycetota</taxon>
        <taxon>Actinomycetes</taxon>
        <taxon>Streptosporangiales</taxon>
        <taxon>Streptosporangiaceae</taxon>
        <taxon>Nonomuraea</taxon>
    </lineage>
</organism>
<keyword evidence="1" id="KW-0812">Transmembrane</keyword>
<feature type="transmembrane region" description="Helical" evidence="1">
    <location>
        <begin position="109"/>
        <end position="128"/>
    </location>
</feature>
<accession>A0A7W5V3A9</accession>
<evidence type="ECO:0000313" key="2">
    <source>
        <dbReference type="EMBL" id="MBB3729721.1"/>
    </source>
</evidence>
<dbReference type="Proteomes" id="UP000579945">
    <property type="component" value="Unassembled WGS sequence"/>
</dbReference>
<sequence>MSPHSPQELHLFMAVLTAPHAVVMPRMSAILRHAAPRVLESMIMPVASFYLGLIVAGIPGGIAAMVLWVYGGAGWRLVKRSDVPGSVLLAALMVTVRLVLAVVFHDPKWFFLIPTLGIFCASATFLCTTRARRPMLQRVAADLVPMPDEVQRHPLMRRFFARQSLLWGGAQLLNGTFTLWMLFHEAMGVFLVVRTAGVALLLGGVALGSVLDFRRTLGALQLRP</sequence>
<feature type="transmembrane region" description="Helical" evidence="1">
    <location>
        <begin position="165"/>
        <end position="183"/>
    </location>
</feature>
<dbReference type="NCBIfam" id="NF041646">
    <property type="entry name" value="VC0807_fam"/>
    <property type="match status" value="1"/>
</dbReference>
<gene>
    <name evidence="2" type="ORF">FHR33_005581</name>
</gene>
<dbReference type="EMBL" id="JACIBV010000001">
    <property type="protein sequence ID" value="MBB3729721.1"/>
    <property type="molecule type" value="Genomic_DNA"/>
</dbReference>
<name>A0A7W5V3A9_9ACTN</name>
<dbReference type="RefSeq" id="WP_246452108.1">
    <property type="nucleotide sequence ID" value="NZ_JACIBV010000001.1"/>
</dbReference>
<protein>
    <submittedName>
        <fullName evidence="2">Uncharacterized protein</fullName>
    </submittedName>
</protein>
<keyword evidence="1" id="KW-1133">Transmembrane helix</keyword>
<evidence type="ECO:0000313" key="3">
    <source>
        <dbReference type="Proteomes" id="UP000579945"/>
    </source>
</evidence>
<feature type="transmembrane region" description="Helical" evidence="1">
    <location>
        <begin position="189"/>
        <end position="213"/>
    </location>
</feature>
<feature type="transmembrane region" description="Helical" evidence="1">
    <location>
        <begin position="83"/>
        <end position="103"/>
    </location>
</feature>
<keyword evidence="3" id="KW-1185">Reference proteome</keyword>